<dbReference type="InterPro" id="IPR006261">
    <property type="entry name" value="dGTPase"/>
</dbReference>
<dbReference type="SUPFAM" id="SSF109604">
    <property type="entry name" value="HD-domain/PDEase-like"/>
    <property type="match status" value="1"/>
</dbReference>
<dbReference type="GO" id="GO:0016793">
    <property type="term" value="F:triphosphoric monoester hydrolase activity"/>
    <property type="evidence" value="ECO:0007669"/>
    <property type="project" value="InterPro"/>
</dbReference>
<evidence type="ECO:0000313" key="4">
    <source>
        <dbReference type="EMBL" id="KJU81290.1"/>
    </source>
</evidence>
<dbReference type="InterPro" id="IPR051094">
    <property type="entry name" value="Diverse_Catalytic_Enzymes"/>
</dbReference>
<dbReference type="InterPro" id="IPR023023">
    <property type="entry name" value="dNTPase_2"/>
</dbReference>
<accession>A0A0F3GH86</accession>
<dbReference type="Proteomes" id="UP000033423">
    <property type="component" value="Unassembled WGS sequence"/>
</dbReference>
<reference evidence="4 5" key="1">
    <citation type="submission" date="2015-02" db="EMBL/GenBank/DDBJ databases">
        <title>Single-cell genomics of uncultivated deep-branching MTB reveals a conserved set of magnetosome genes.</title>
        <authorList>
            <person name="Kolinko S."/>
            <person name="Richter M."/>
            <person name="Glockner F.O."/>
            <person name="Brachmann A."/>
            <person name="Schuler D."/>
        </authorList>
    </citation>
    <scope>NUCLEOTIDE SEQUENCE [LARGE SCALE GENOMIC DNA]</scope>
    <source>
        <strain evidence="4">TM-1</strain>
    </source>
</reference>
<comment type="caution">
    <text evidence="4">The sequence shown here is derived from an EMBL/GenBank/DDBJ whole genome shotgun (WGS) entry which is preliminary data.</text>
</comment>
<comment type="similarity">
    <text evidence="2">Belongs to the dGTPase family. Type 2 subfamily.</text>
</comment>
<dbReference type="CDD" id="cd00077">
    <property type="entry name" value="HDc"/>
    <property type="match status" value="1"/>
</dbReference>
<evidence type="ECO:0000256" key="1">
    <source>
        <dbReference type="ARBA" id="ARBA00022801"/>
    </source>
</evidence>
<dbReference type="PROSITE" id="PS51831">
    <property type="entry name" value="HD"/>
    <property type="match status" value="1"/>
</dbReference>
<gene>
    <name evidence="4" type="ORF">MBAV_006512</name>
</gene>
<keyword evidence="1 2" id="KW-0378">Hydrolase</keyword>
<dbReference type="EMBL" id="LACI01002737">
    <property type="protein sequence ID" value="KJU81290.1"/>
    <property type="molecule type" value="Genomic_DNA"/>
</dbReference>
<dbReference type="Pfam" id="PF13286">
    <property type="entry name" value="HD_assoc"/>
    <property type="match status" value="1"/>
</dbReference>
<dbReference type="PANTHER" id="PTHR35795:SF1">
    <property type="entry name" value="BIS(5'-NUCLEOSYL)-TETRAPHOSPHATASE, SYMMETRICAL"/>
    <property type="match status" value="1"/>
</dbReference>
<dbReference type="HAMAP" id="MF_01212">
    <property type="entry name" value="dGTPase_type2"/>
    <property type="match status" value="1"/>
</dbReference>
<evidence type="ECO:0000259" key="3">
    <source>
        <dbReference type="PROSITE" id="PS51831"/>
    </source>
</evidence>
<dbReference type="NCBIfam" id="TIGR01353">
    <property type="entry name" value="dGTP_triPase"/>
    <property type="match status" value="1"/>
</dbReference>
<dbReference type="Gene3D" id="1.10.3210.10">
    <property type="entry name" value="Hypothetical protein af1432"/>
    <property type="match status" value="1"/>
</dbReference>
<dbReference type="NCBIfam" id="NF002327">
    <property type="entry name" value="PRK01286.1-2"/>
    <property type="match status" value="1"/>
</dbReference>
<dbReference type="InterPro" id="IPR003607">
    <property type="entry name" value="HD/PDEase_dom"/>
</dbReference>
<protein>
    <recommendedName>
        <fullName evidence="2">Deoxyguanosinetriphosphate triphosphohydrolase-like protein</fullName>
    </recommendedName>
</protein>
<organism evidence="4 5">
    <name type="scientific">Candidatus Magnetobacterium bavaricum</name>
    <dbReference type="NCBI Taxonomy" id="29290"/>
    <lineage>
        <taxon>Bacteria</taxon>
        <taxon>Pseudomonadati</taxon>
        <taxon>Nitrospirota</taxon>
        <taxon>Thermodesulfovibrionia</taxon>
        <taxon>Thermodesulfovibrionales</taxon>
        <taxon>Candidatus Magnetobacteriaceae</taxon>
        <taxon>Candidatus Magnetobacterium</taxon>
    </lineage>
</organism>
<dbReference type="InterPro" id="IPR026875">
    <property type="entry name" value="PHydrolase_assoc_dom"/>
</dbReference>
<dbReference type="Pfam" id="PF01966">
    <property type="entry name" value="HD"/>
    <property type="match status" value="1"/>
</dbReference>
<keyword evidence="5" id="KW-1185">Reference proteome</keyword>
<name>A0A0F3GH86_9BACT</name>
<feature type="domain" description="HD" evidence="3">
    <location>
        <begin position="75"/>
        <end position="196"/>
    </location>
</feature>
<evidence type="ECO:0000256" key="2">
    <source>
        <dbReference type="HAMAP-Rule" id="MF_01212"/>
    </source>
</evidence>
<dbReference type="InterPro" id="IPR006674">
    <property type="entry name" value="HD_domain"/>
</dbReference>
<dbReference type="PATRIC" id="fig|29290.4.peg.8592"/>
<dbReference type="SMART" id="SM00471">
    <property type="entry name" value="HDc"/>
    <property type="match status" value="1"/>
</dbReference>
<dbReference type="AlphaFoldDB" id="A0A0F3GH86"/>
<sequence>MTIRQEIEDRERLYLHSRACLSVNSKGRRLQEDEGDIRTCFQRDRDRIIHSKSFRRLKHKTQVFLAPSGDHYRTRLTHVLEVAQISRTIARALRLNEDLTEAVALGHDLGHTPFGHAGESVLRELHKNGFDHYVQSLRVVDFLEKNGRGLNLTYEVRNGIIKHSKGKGNIIPADANEGAETLEGQVVRVSDVIAYVNHDLDDALRAEAIKEADIPREVVAILGNRHSKRIDTMVRDIVYNTLAVDLQRLNMSGEVLRSVELLRGFLYERVYESDFLISEFNKARYILKNLYDYYIAHPELVIGQVPQESGSDLNQMVCDFIAGMTDTFALMTYEQLFIPQRWTVFQQR</sequence>
<evidence type="ECO:0000313" key="5">
    <source>
        <dbReference type="Proteomes" id="UP000033423"/>
    </source>
</evidence>
<proteinExistence type="inferred from homology"/>
<dbReference type="PANTHER" id="PTHR35795">
    <property type="entry name" value="SLR1885 PROTEIN"/>
    <property type="match status" value="1"/>
</dbReference>